<proteinExistence type="predicted"/>
<evidence type="ECO:0000313" key="1">
    <source>
        <dbReference type="EMBL" id="BAB84594.1"/>
    </source>
</evidence>
<organism evidence="1">
    <name type="scientific">Oryza sativa subsp. japonica</name>
    <name type="common">Rice</name>
    <dbReference type="NCBI Taxonomy" id="39947"/>
    <lineage>
        <taxon>Eukaryota</taxon>
        <taxon>Viridiplantae</taxon>
        <taxon>Streptophyta</taxon>
        <taxon>Embryophyta</taxon>
        <taxon>Tracheophyta</taxon>
        <taxon>Spermatophyta</taxon>
        <taxon>Magnoliopsida</taxon>
        <taxon>Liliopsida</taxon>
        <taxon>Poales</taxon>
        <taxon>Poaceae</taxon>
        <taxon>BOP clade</taxon>
        <taxon>Oryzoideae</taxon>
        <taxon>Oryzeae</taxon>
        <taxon>Oryzinae</taxon>
        <taxon>Oryza</taxon>
        <taxon>Oryza sativa</taxon>
    </lineage>
</organism>
<dbReference type="Proteomes" id="UP000817658">
    <property type="component" value="Chromosome 1"/>
</dbReference>
<protein>
    <submittedName>
        <fullName evidence="1">Uncharacterized protein P0034C09.6</fullName>
    </submittedName>
</protein>
<dbReference type="EMBL" id="AP003450">
    <property type="protein sequence ID" value="BAB84594.1"/>
    <property type="molecule type" value="Genomic_DNA"/>
</dbReference>
<accession>Q8S005</accession>
<dbReference type="AlphaFoldDB" id="Q8S005"/>
<gene>
    <name evidence="1" type="primary">P0034C09.6</name>
</gene>
<name>Q8S005_ORYSJ</name>
<reference evidence="1" key="1">
    <citation type="journal article" date="2002" name="Nature">
        <title>The genome sequence and structure of rice chromosome 1.</title>
        <authorList>
            <person name="Sasaki T."/>
            <person name="Matsumoto T."/>
            <person name="Yamamoto K."/>
            <person name="Sakata K."/>
            <person name="Baba T."/>
            <person name="Katayose Y."/>
            <person name="Wu J."/>
            <person name="Niimura Y."/>
            <person name="Cheng Z."/>
            <person name="Nagamura Y."/>
            <person name="Antonio B.A."/>
            <person name="Kanamori H."/>
            <person name="Hosokawa S."/>
            <person name="Masukawa M."/>
            <person name="Arikawa K."/>
            <person name="Chiden Y."/>
            <person name="Hayashi M."/>
            <person name="Okamoto M."/>
            <person name="Ando T."/>
            <person name="Aoki H."/>
            <person name="Arita K."/>
            <person name="Hamada M."/>
            <person name="Harada C."/>
            <person name="Hijishita S."/>
            <person name="Honda M."/>
            <person name="Ichikawa Y."/>
            <person name="Idonuma A."/>
            <person name="Iijima M."/>
            <person name="Ikeda M."/>
            <person name="Ikeno M."/>
            <person name="Itoh S."/>
            <person name="Itoh T."/>
            <person name="Itoh Y."/>
            <person name="Itoh Y."/>
            <person name="Iwabuchi A."/>
            <person name="Kamiya K."/>
            <person name="Karasawa W."/>
            <person name="Katagiri S."/>
            <person name="Kikuta A."/>
            <person name="Kobayashi N."/>
            <person name="Kono I."/>
            <person name="Machita K."/>
            <person name="Maehara T."/>
            <person name="Mizuno H."/>
            <person name="Mizubayashi T."/>
            <person name="Mukai Y."/>
            <person name="Nagasaki H."/>
            <person name="Nakashima M."/>
            <person name="Nakama Y."/>
            <person name="Nakamichi Y."/>
            <person name="Nakamura M."/>
            <person name="Namiki N."/>
            <person name="Negishi M."/>
            <person name="Ohta I."/>
            <person name="Ono N."/>
            <person name="Saji S."/>
            <person name="Sakai K."/>
            <person name="Shibata M."/>
            <person name="Shimokawa T."/>
            <person name="Shomura A."/>
            <person name="Song J."/>
            <person name="Takazaki Y."/>
            <person name="Terasawa K."/>
            <person name="Tsuji K."/>
            <person name="Waki K."/>
            <person name="Yamagata H."/>
            <person name="Yamane H."/>
            <person name="Yoshiki S."/>
            <person name="Yoshihara R."/>
            <person name="Yukawa K."/>
            <person name="Zhong H."/>
            <person name="Iwama H."/>
            <person name="Endo T."/>
            <person name="Ito H."/>
            <person name="Hahn J.H."/>
            <person name="Kim H.I."/>
            <person name="Eun M.Y."/>
            <person name="Yano M."/>
            <person name="Jiang J."/>
            <person name="Gojobori T."/>
        </authorList>
    </citation>
    <scope>NUCLEOTIDE SEQUENCE [LARGE SCALE GENOMIC DNA]</scope>
</reference>
<sequence length="105" mass="11829">MMLFGALAASFALSFFLITIFICPRALRIACRRRDRPLVMEQEQQQPTLPRFGLDTATITRLPSFIYVTPQSGTAVQRHLTGACRGKNGANRFLRNRDLSTSPRT</sequence>